<dbReference type="Gene3D" id="3.10.150.10">
    <property type="entry name" value="DNA Polymerase III, subunit A, domain 2"/>
    <property type="match status" value="1"/>
</dbReference>
<evidence type="ECO:0000256" key="2">
    <source>
        <dbReference type="ARBA" id="ARBA00010752"/>
    </source>
</evidence>
<dbReference type="GO" id="GO:0008408">
    <property type="term" value="F:3'-5' exonuclease activity"/>
    <property type="evidence" value="ECO:0007669"/>
    <property type="project" value="InterPro"/>
</dbReference>
<evidence type="ECO:0000256" key="4">
    <source>
        <dbReference type="ARBA" id="ARBA00022490"/>
    </source>
</evidence>
<evidence type="ECO:0000259" key="12">
    <source>
        <dbReference type="Pfam" id="PF02767"/>
    </source>
</evidence>
<evidence type="ECO:0000256" key="1">
    <source>
        <dbReference type="ARBA" id="ARBA00004496"/>
    </source>
</evidence>
<dbReference type="Gene3D" id="3.70.10.10">
    <property type="match status" value="1"/>
</dbReference>
<dbReference type="PANTHER" id="PTHR30478:SF0">
    <property type="entry name" value="BETA SLIDING CLAMP"/>
    <property type="match status" value="1"/>
</dbReference>
<dbReference type="InterPro" id="IPR022637">
    <property type="entry name" value="DNA_polIII_beta_cen"/>
</dbReference>
<dbReference type="InterPro" id="IPR001001">
    <property type="entry name" value="DNA_polIII_beta"/>
</dbReference>
<evidence type="ECO:0000256" key="9">
    <source>
        <dbReference type="ARBA" id="ARBA00023125"/>
    </source>
</evidence>
<comment type="similarity">
    <text evidence="2">Belongs to the beta sliding clamp family.</text>
</comment>
<dbReference type="EMBL" id="FWFN01000011">
    <property type="protein sequence ID" value="SLN74172.1"/>
    <property type="molecule type" value="Genomic_DNA"/>
</dbReference>
<keyword evidence="7" id="KW-0235">DNA replication</keyword>
<sequence>MLHQMPRAAAPAPEISEGPSATVALAELRLAANRLGRVVERWNTIPAIGCVRVRFNGDQLTLEATDLKMTLTLDLEAQTSGHADLVVSHRALAGFLRAARGPVTITHMRGEDHDRVRLSDGEIQVTLQLSIPPEDFPQPFEDPDGMRGTGAFTLSGAQALRLFDLGRSCVSREETRYYLNGTFLTTKPEVGTLRAVSTDGHRMAIIDCDEPARFIEGPRADGSKATDRPDGLIVPVRAVDLLIAIARKAGNAPLTFHAGPRHLLVTAPGLRLVIQGIDGTYPDYTRVTPPASDAFTAHLSASALSRLRTIASATCYGRSLPLRLDPGAGRMSLSMPDGVDLSIALQGHATKDGQTATYSLALLSEFARIAPAFTLSSAGRGEPARIVTEDPDALWVLMPMRD</sequence>
<dbReference type="RefSeq" id="WP_085890133.1">
    <property type="nucleotide sequence ID" value="NZ_FWFN01000011.1"/>
</dbReference>
<evidence type="ECO:0000256" key="3">
    <source>
        <dbReference type="ARBA" id="ARBA00021035"/>
    </source>
</evidence>
<keyword evidence="5 13" id="KW-0808">Transferase</keyword>
<organism evidence="13 14">
    <name type="scientific">Pseudooceanicola marinus</name>
    <dbReference type="NCBI Taxonomy" id="396013"/>
    <lineage>
        <taxon>Bacteria</taxon>
        <taxon>Pseudomonadati</taxon>
        <taxon>Pseudomonadota</taxon>
        <taxon>Alphaproteobacteria</taxon>
        <taxon>Rhodobacterales</taxon>
        <taxon>Paracoccaceae</taxon>
        <taxon>Pseudooceanicola</taxon>
    </lineage>
</organism>
<evidence type="ECO:0000256" key="6">
    <source>
        <dbReference type="ARBA" id="ARBA00022695"/>
    </source>
</evidence>
<evidence type="ECO:0000256" key="11">
    <source>
        <dbReference type="ARBA" id="ARBA00033276"/>
    </source>
</evidence>
<evidence type="ECO:0000313" key="14">
    <source>
        <dbReference type="Proteomes" id="UP000193963"/>
    </source>
</evidence>
<evidence type="ECO:0000313" key="13">
    <source>
        <dbReference type="EMBL" id="SLN74172.1"/>
    </source>
</evidence>
<feature type="domain" description="DNA polymerase III beta sliding clamp central" evidence="12">
    <location>
        <begin position="170"/>
        <end position="283"/>
    </location>
</feature>
<dbReference type="AlphaFoldDB" id="A0A1X7A9Y7"/>
<name>A0A1X7A9Y7_9RHOB</name>
<dbReference type="OrthoDB" id="8421503at2"/>
<dbReference type="GO" id="GO:0003887">
    <property type="term" value="F:DNA-directed DNA polymerase activity"/>
    <property type="evidence" value="ECO:0007669"/>
    <property type="project" value="UniProtKB-KW"/>
</dbReference>
<evidence type="ECO:0000256" key="7">
    <source>
        <dbReference type="ARBA" id="ARBA00022705"/>
    </source>
</evidence>
<evidence type="ECO:0000256" key="5">
    <source>
        <dbReference type="ARBA" id="ARBA00022679"/>
    </source>
</evidence>
<comment type="subcellular location">
    <subcellularLocation>
        <location evidence="1">Cytoplasm</location>
    </subcellularLocation>
</comment>
<reference evidence="13 14" key="1">
    <citation type="submission" date="2017-03" db="EMBL/GenBank/DDBJ databases">
        <authorList>
            <person name="Afonso C.L."/>
            <person name="Miller P.J."/>
            <person name="Scott M.A."/>
            <person name="Spackman E."/>
            <person name="Goraichik I."/>
            <person name="Dimitrov K.M."/>
            <person name="Suarez D.L."/>
            <person name="Swayne D.E."/>
        </authorList>
    </citation>
    <scope>NUCLEOTIDE SEQUENCE [LARGE SCALE GENOMIC DNA]</scope>
    <source>
        <strain evidence="13 14">CECT 7751</strain>
    </source>
</reference>
<dbReference type="CDD" id="cd00140">
    <property type="entry name" value="beta_clamp"/>
    <property type="match status" value="1"/>
</dbReference>
<keyword evidence="9" id="KW-0238">DNA-binding</keyword>
<keyword evidence="14" id="KW-1185">Reference proteome</keyword>
<dbReference type="InterPro" id="IPR046938">
    <property type="entry name" value="DNA_clamp_sf"/>
</dbReference>
<dbReference type="GO" id="GO:0003677">
    <property type="term" value="F:DNA binding"/>
    <property type="evidence" value="ECO:0007669"/>
    <property type="project" value="UniProtKB-KW"/>
</dbReference>
<dbReference type="GO" id="GO:0009360">
    <property type="term" value="C:DNA polymerase III complex"/>
    <property type="evidence" value="ECO:0007669"/>
    <property type="project" value="InterPro"/>
</dbReference>
<dbReference type="SUPFAM" id="SSF55979">
    <property type="entry name" value="DNA clamp"/>
    <property type="match status" value="2"/>
</dbReference>
<dbReference type="PANTHER" id="PTHR30478">
    <property type="entry name" value="DNA POLYMERASE III SUBUNIT BETA"/>
    <property type="match status" value="1"/>
</dbReference>
<gene>
    <name evidence="13" type="primary">dnaN_4</name>
    <name evidence="13" type="ORF">PSM7751_04122</name>
</gene>
<dbReference type="Pfam" id="PF02767">
    <property type="entry name" value="DNA_pol3_beta_2"/>
    <property type="match status" value="1"/>
</dbReference>
<dbReference type="Proteomes" id="UP000193963">
    <property type="component" value="Unassembled WGS sequence"/>
</dbReference>
<evidence type="ECO:0000256" key="8">
    <source>
        <dbReference type="ARBA" id="ARBA00022932"/>
    </source>
</evidence>
<keyword evidence="4" id="KW-0963">Cytoplasm</keyword>
<keyword evidence="6 13" id="KW-0548">Nucleotidyltransferase</keyword>
<dbReference type="GO" id="GO:0006271">
    <property type="term" value="P:DNA strand elongation involved in DNA replication"/>
    <property type="evidence" value="ECO:0007669"/>
    <property type="project" value="TreeGrafter"/>
</dbReference>
<dbReference type="GO" id="GO:0005737">
    <property type="term" value="C:cytoplasm"/>
    <property type="evidence" value="ECO:0007669"/>
    <property type="project" value="UniProtKB-SubCell"/>
</dbReference>
<proteinExistence type="inferred from homology"/>
<protein>
    <recommendedName>
        <fullName evidence="3">Beta sliding clamp</fullName>
    </recommendedName>
    <alternativeName>
        <fullName evidence="11">Beta-clamp processivity factor</fullName>
    </alternativeName>
    <alternativeName>
        <fullName evidence="10">DNA polymerase III beta sliding clamp subunit</fullName>
    </alternativeName>
</protein>
<keyword evidence="8" id="KW-0239">DNA-directed DNA polymerase</keyword>
<accession>A0A1X7A9Y7</accession>
<evidence type="ECO:0000256" key="10">
    <source>
        <dbReference type="ARBA" id="ARBA00030988"/>
    </source>
</evidence>
<dbReference type="SMART" id="SM00480">
    <property type="entry name" value="POL3Bc"/>
    <property type="match status" value="1"/>
</dbReference>